<accession>A0A1J5RBS0</accession>
<sequence>MAAGQTFRALCPEAKALHVFEVVSEQGKTVAWCTRCRKVFPLAGLSDGRGDDDIAPPARPKRGRKT</sequence>
<reference evidence="2" key="1">
    <citation type="submission" date="2016-10" db="EMBL/GenBank/DDBJ databases">
        <title>Sequence of Gallionella enrichment culture.</title>
        <authorList>
            <person name="Poehlein A."/>
            <person name="Muehling M."/>
            <person name="Daniel R."/>
        </authorList>
    </citation>
    <scope>NUCLEOTIDE SEQUENCE</scope>
</reference>
<evidence type="ECO:0000256" key="1">
    <source>
        <dbReference type="SAM" id="MobiDB-lite"/>
    </source>
</evidence>
<evidence type="ECO:0000313" key="2">
    <source>
        <dbReference type="EMBL" id="OIQ85589.1"/>
    </source>
</evidence>
<dbReference type="AlphaFoldDB" id="A0A1J5RBS0"/>
<name>A0A1J5RBS0_9ZZZZ</name>
<protein>
    <submittedName>
        <fullName evidence="2">Uncharacterized protein</fullName>
    </submittedName>
</protein>
<comment type="caution">
    <text evidence="2">The sequence shown here is derived from an EMBL/GenBank/DDBJ whole genome shotgun (WGS) entry which is preliminary data.</text>
</comment>
<feature type="region of interest" description="Disordered" evidence="1">
    <location>
        <begin position="43"/>
        <end position="66"/>
    </location>
</feature>
<proteinExistence type="predicted"/>
<dbReference type="EMBL" id="MLJW01000533">
    <property type="protein sequence ID" value="OIQ85589.1"/>
    <property type="molecule type" value="Genomic_DNA"/>
</dbReference>
<organism evidence="2">
    <name type="scientific">mine drainage metagenome</name>
    <dbReference type="NCBI Taxonomy" id="410659"/>
    <lineage>
        <taxon>unclassified sequences</taxon>
        <taxon>metagenomes</taxon>
        <taxon>ecological metagenomes</taxon>
    </lineage>
</organism>
<gene>
    <name evidence="2" type="ORF">GALL_325630</name>
</gene>